<dbReference type="Proteomes" id="UP001501627">
    <property type="component" value="Unassembled WGS sequence"/>
</dbReference>
<dbReference type="PROSITE" id="PS51682">
    <property type="entry name" value="SAM_OMT_I"/>
    <property type="match status" value="1"/>
</dbReference>
<dbReference type="PANTHER" id="PTHR10509">
    <property type="entry name" value="O-METHYLTRANSFERASE-RELATED"/>
    <property type="match status" value="1"/>
</dbReference>
<evidence type="ECO:0000313" key="5">
    <source>
        <dbReference type="Proteomes" id="UP001501627"/>
    </source>
</evidence>
<organism evidence="4 5">
    <name type="scientific">Comamonas faecalis</name>
    <dbReference type="NCBI Taxonomy" id="1387849"/>
    <lineage>
        <taxon>Bacteria</taxon>
        <taxon>Pseudomonadati</taxon>
        <taxon>Pseudomonadota</taxon>
        <taxon>Betaproteobacteria</taxon>
        <taxon>Burkholderiales</taxon>
        <taxon>Comamonadaceae</taxon>
        <taxon>Comamonas</taxon>
    </lineage>
</organism>
<proteinExistence type="predicted"/>
<protein>
    <submittedName>
        <fullName evidence="4">O-methyltransferase</fullName>
    </submittedName>
</protein>
<dbReference type="RefSeq" id="WP_103046451.1">
    <property type="nucleotide sequence ID" value="NZ_BAABBP010000009.1"/>
</dbReference>
<keyword evidence="3" id="KW-0949">S-adenosyl-L-methionine</keyword>
<sequence length="226" mass="23827">MRTPDYPSADGPRWAAVDAYFSDLLAPQDNALRHALAANAAAGLPAHDVSAVQGKFLAILVQLTRARQVLEIGTLGGYSTIWMARALPAGGLVTSIEREPTRAKVAIANCTAAGCADKVEIRTGEASDVLCSLQGPFDLVFIDADKPNNPVYLEQVLKLVRPGSVIVGDNVVRGGAVVNDTSSDPNVLGVRRFTNMLSANPRLDSTALQTVGEKGWDGFTISIVTA</sequence>
<name>A0ABP7R2D6_9BURK</name>
<keyword evidence="2" id="KW-0808">Transferase</keyword>
<keyword evidence="1" id="KW-0489">Methyltransferase</keyword>
<evidence type="ECO:0000313" key="4">
    <source>
        <dbReference type="EMBL" id="GAA3991273.1"/>
    </source>
</evidence>
<comment type="caution">
    <text evidence="4">The sequence shown here is derived from an EMBL/GenBank/DDBJ whole genome shotgun (WGS) entry which is preliminary data.</text>
</comment>
<evidence type="ECO:0000256" key="3">
    <source>
        <dbReference type="ARBA" id="ARBA00022691"/>
    </source>
</evidence>
<dbReference type="InterPro" id="IPR002935">
    <property type="entry name" value="SAM_O-MeTrfase"/>
</dbReference>
<evidence type="ECO:0000256" key="2">
    <source>
        <dbReference type="ARBA" id="ARBA00022679"/>
    </source>
</evidence>
<dbReference type="InterPro" id="IPR029063">
    <property type="entry name" value="SAM-dependent_MTases_sf"/>
</dbReference>
<dbReference type="Pfam" id="PF01596">
    <property type="entry name" value="Methyltransf_3"/>
    <property type="match status" value="1"/>
</dbReference>
<keyword evidence="5" id="KW-1185">Reference proteome</keyword>
<accession>A0ABP7R2D6</accession>
<dbReference type="Gene3D" id="3.40.50.150">
    <property type="entry name" value="Vaccinia Virus protein VP39"/>
    <property type="match status" value="1"/>
</dbReference>
<dbReference type="InterPro" id="IPR050362">
    <property type="entry name" value="Cation-dep_OMT"/>
</dbReference>
<dbReference type="SUPFAM" id="SSF53335">
    <property type="entry name" value="S-adenosyl-L-methionine-dependent methyltransferases"/>
    <property type="match status" value="1"/>
</dbReference>
<dbReference type="CDD" id="cd02440">
    <property type="entry name" value="AdoMet_MTases"/>
    <property type="match status" value="1"/>
</dbReference>
<evidence type="ECO:0000256" key="1">
    <source>
        <dbReference type="ARBA" id="ARBA00022603"/>
    </source>
</evidence>
<dbReference type="PANTHER" id="PTHR10509:SF14">
    <property type="entry name" value="CAFFEOYL-COA O-METHYLTRANSFERASE 3-RELATED"/>
    <property type="match status" value="1"/>
</dbReference>
<reference evidence="5" key="1">
    <citation type="journal article" date="2019" name="Int. J. Syst. Evol. Microbiol.">
        <title>The Global Catalogue of Microorganisms (GCM) 10K type strain sequencing project: providing services to taxonomists for standard genome sequencing and annotation.</title>
        <authorList>
            <consortium name="The Broad Institute Genomics Platform"/>
            <consortium name="The Broad Institute Genome Sequencing Center for Infectious Disease"/>
            <person name="Wu L."/>
            <person name="Ma J."/>
        </authorList>
    </citation>
    <scope>NUCLEOTIDE SEQUENCE [LARGE SCALE GENOMIC DNA]</scope>
    <source>
        <strain evidence="5">JCM 17561</strain>
    </source>
</reference>
<gene>
    <name evidence="4" type="ORF">GCM10022279_12960</name>
</gene>
<dbReference type="EMBL" id="BAABBP010000009">
    <property type="protein sequence ID" value="GAA3991273.1"/>
    <property type="molecule type" value="Genomic_DNA"/>
</dbReference>